<feature type="coiled-coil region" evidence="2">
    <location>
        <begin position="380"/>
        <end position="744"/>
    </location>
</feature>
<evidence type="ECO:0000256" key="3">
    <source>
        <dbReference type="SAM" id="MobiDB-lite"/>
    </source>
</evidence>
<keyword evidence="1 2" id="KW-0175">Coiled coil</keyword>
<evidence type="ECO:0000313" key="4">
    <source>
        <dbReference type="EMBL" id="PWA91627.1"/>
    </source>
</evidence>
<organism evidence="4 5">
    <name type="scientific">Artemisia annua</name>
    <name type="common">Sweet wormwood</name>
    <dbReference type="NCBI Taxonomy" id="35608"/>
    <lineage>
        <taxon>Eukaryota</taxon>
        <taxon>Viridiplantae</taxon>
        <taxon>Streptophyta</taxon>
        <taxon>Embryophyta</taxon>
        <taxon>Tracheophyta</taxon>
        <taxon>Spermatophyta</taxon>
        <taxon>Magnoliopsida</taxon>
        <taxon>eudicotyledons</taxon>
        <taxon>Gunneridae</taxon>
        <taxon>Pentapetalae</taxon>
        <taxon>asterids</taxon>
        <taxon>campanulids</taxon>
        <taxon>Asterales</taxon>
        <taxon>Asteraceae</taxon>
        <taxon>Asteroideae</taxon>
        <taxon>Anthemideae</taxon>
        <taxon>Artemisiinae</taxon>
        <taxon>Artemisia</taxon>
    </lineage>
</organism>
<feature type="region of interest" description="Disordered" evidence="3">
    <location>
        <begin position="768"/>
        <end position="914"/>
    </location>
</feature>
<feature type="region of interest" description="Disordered" evidence="3">
    <location>
        <begin position="1"/>
        <end position="98"/>
    </location>
</feature>
<evidence type="ECO:0008006" key="6">
    <source>
        <dbReference type="Google" id="ProtNLM"/>
    </source>
</evidence>
<feature type="compositionally biased region" description="Low complexity" evidence="3">
    <location>
        <begin position="48"/>
        <end position="58"/>
    </location>
</feature>
<sequence>MSAKSKSSSSETPPTTKNLISKTPISKASPATPKISKLGRGVAKSETDSPSPLSSTRTSLERTPRTVPSKPTIERRSPKISSPAEKPAPRGVQKGSELQAQLTALQDDLKKAEEKLLSVEKEKEKAINELKEAQKLSEETNEKLREAVVAQKNAEENIEIEKFRSVEMEQAGIEANQKKEEQWEKELETVKNQHAADLAALVSATQELEKVKRELVMTCDAKDQALHHADDATKIAENQAEKVETLSAEITRLKGLLNAKFESEADQSNKMVTELNLEIETLKSEVEKGEKLVLELKSEIETLKSEGEENDKLISELKSEVEYLKSEEKELKSEIENLNQEVRKAKVYKEKLVHIEASFEELNVELEAAKMSESYAHNLMEEWKTKVEELDLQAEEAKRLERSASSSLESVVKELETSNGLLKKTETELSSLKEKVGLLEMSNVRQRGDLEESERALKKIKEEASEMTKKADVLKTELDTVKEERTAALNNEKLAASSVQNLLEEKNKLISELESSRDEEEKSKKALESLASALHEVSSEAREAKEKLLLNESENQNYEAQIEDLKRALQSTNEKYQNMLDDAKNEIDMLMTTIQQAKDSHKDTESEWKEKELELTDSVKQVKEENAALEKEIGKLTNILKETEEEASASNEERSQIKNLLKEAESEVTYLKEVLGDAKAESMKLKESLMDKENELQSLDQDLSELKAREAESLKKVDELTRLLEEAAAKEKRLLEEAAAKEKIEEHDDVSDSEKDYDMLPKVVEFSEYNGDAKDEKPKVEQLSKETPVTEDEVVHKETAVKDVNGEHKDFEKVEEKGNQDSEEIEFKMWESCKIEEKELSPERETVQDESFEDEVDSKTEGGEGYDQISELNGIEHVENGGTSPSKQQVKKKKPLLKKFGSLLKKKGTSTPQK</sequence>
<dbReference type="PANTHER" id="PTHR23160">
    <property type="entry name" value="SYNAPTONEMAL COMPLEX PROTEIN-RELATED"/>
    <property type="match status" value="1"/>
</dbReference>
<comment type="caution">
    <text evidence="4">The sequence shown here is derived from an EMBL/GenBank/DDBJ whole genome shotgun (WGS) entry which is preliminary data.</text>
</comment>
<gene>
    <name evidence="4" type="ORF">CTI12_AA023580</name>
</gene>
<proteinExistence type="predicted"/>
<feature type="compositionally biased region" description="Polar residues" evidence="3">
    <location>
        <begin position="11"/>
        <end position="26"/>
    </location>
</feature>
<dbReference type="AlphaFoldDB" id="A0A2U1Q0Y1"/>
<feature type="compositionally biased region" description="Basic and acidic residues" evidence="3">
    <location>
        <begin position="771"/>
        <end position="784"/>
    </location>
</feature>
<protein>
    <recommendedName>
        <fullName evidence="6">WEB family</fullName>
    </recommendedName>
</protein>
<evidence type="ECO:0000256" key="1">
    <source>
        <dbReference type="ARBA" id="ARBA00023054"/>
    </source>
</evidence>
<dbReference type="STRING" id="35608.A0A2U1Q0Y1"/>
<name>A0A2U1Q0Y1_ARTAN</name>
<dbReference type="PANTHER" id="PTHR23160:SF20">
    <property type="entry name" value="OS02G0439200 PROTEIN"/>
    <property type="match status" value="1"/>
</dbReference>
<dbReference type="GO" id="GO:0007131">
    <property type="term" value="P:reciprocal meiotic recombination"/>
    <property type="evidence" value="ECO:0007669"/>
    <property type="project" value="TreeGrafter"/>
</dbReference>
<evidence type="ECO:0000256" key="2">
    <source>
        <dbReference type="SAM" id="Coils"/>
    </source>
</evidence>
<keyword evidence="5" id="KW-1185">Reference proteome</keyword>
<accession>A0A2U1Q0Y1</accession>
<feature type="coiled-coil region" evidence="2">
    <location>
        <begin position="229"/>
        <end position="348"/>
    </location>
</feature>
<dbReference type="EMBL" id="PKPP01000531">
    <property type="protein sequence ID" value="PWA91627.1"/>
    <property type="molecule type" value="Genomic_DNA"/>
</dbReference>
<feature type="compositionally biased region" description="Basic and acidic residues" evidence="3">
    <location>
        <begin position="793"/>
        <end position="847"/>
    </location>
</feature>
<reference evidence="4 5" key="1">
    <citation type="journal article" date="2018" name="Mol. Plant">
        <title>The genome of Artemisia annua provides insight into the evolution of Asteraceae family and artemisinin biosynthesis.</title>
        <authorList>
            <person name="Shen Q."/>
            <person name="Zhang L."/>
            <person name="Liao Z."/>
            <person name="Wang S."/>
            <person name="Yan T."/>
            <person name="Shi P."/>
            <person name="Liu M."/>
            <person name="Fu X."/>
            <person name="Pan Q."/>
            <person name="Wang Y."/>
            <person name="Lv Z."/>
            <person name="Lu X."/>
            <person name="Zhang F."/>
            <person name="Jiang W."/>
            <person name="Ma Y."/>
            <person name="Chen M."/>
            <person name="Hao X."/>
            <person name="Li L."/>
            <person name="Tang Y."/>
            <person name="Lv G."/>
            <person name="Zhou Y."/>
            <person name="Sun X."/>
            <person name="Brodelius P.E."/>
            <person name="Rose J.K.C."/>
            <person name="Tang K."/>
        </authorList>
    </citation>
    <scope>NUCLEOTIDE SEQUENCE [LARGE SCALE GENOMIC DNA]</scope>
    <source>
        <strain evidence="5">cv. Huhao1</strain>
        <tissue evidence="4">Leaf</tissue>
    </source>
</reference>
<feature type="compositionally biased region" description="Low complexity" evidence="3">
    <location>
        <begin position="1"/>
        <end position="10"/>
    </location>
</feature>
<dbReference type="Proteomes" id="UP000245207">
    <property type="component" value="Unassembled WGS sequence"/>
</dbReference>
<dbReference type="OrthoDB" id="6350175at2759"/>
<evidence type="ECO:0000313" key="5">
    <source>
        <dbReference type="Proteomes" id="UP000245207"/>
    </source>
</evidence>